<evidence type="ECO:0000256" key="1">
    <source>
        <dbReference type="SAM" id="MobiDB-lite"/>
    </source>
</evidence>
<dbReference type="EMBL" id="ML976000">
    <property type="protein sequence ID" value="KAF1947067.1"/>
    <property type="molecule type" value="Genomic_DNA"/>
</dbReference>
<feature type="region of interest" description="Disordered" evidence="1">
    <location>
        <begin position="58"/>
        <end position="172"/>
    </location>
</feature>
<evidence type="ECO:0000313" key="2">
    <source>
        <dbReference type="EMBL" id="KAF1947067.1"/>
    </source>
</evidence>
<feature type="compositionally biased region" description="Polar residues" evidence="1">
    <location>
        <begin position="118"/>
        <end position="133"/>
    </location>
</feature>
<keyword evidence="3" id="KW-1185">Reference proteome</keyword>
<reference evidence="2" key="1">
    <citation type="journal article" date="2020" name="Stud. Mycol.">
        <title>101 Dothideomycetes genomes: a test case for predicting lifestyles and emergence of pathogens.</title>
        <authorList>
            <person name="Haridas S."/>
            <person name="Albert R."/>
            <person name="Binder M."/>
            <person name="Bloem J."/>
            <person name="Labutti K."/>
            <person name="Salamov A."/>
            <person name="Andreopoulos B."/>
            <person name="Baker S."/>
            <person name="Barry K."/>
            <person name="Bills G."/>
            <person name="Bluhm B."/>
            <person name="Cannon C."/>
            <person name="Castanera R."/>
            <person name="Culley D."/>
            <person name="Daum C."/>
            <person name="Ezra D."/>
            <person name="Gonzalez J."/>
            <person name="Henrissat B."/>
            <person name="Kuo A."/>
            <person name="Liang C."/>
            <person name="Lipzen A."/>
            <person name="Lutzoni F."/>
            <person name="Magnuson J."/>
            <person name="Mondo S."/>
            <person name="Nolan M."/>
            <person name="Ohm R."/>
            <person name="Pangilinan J."/>
            <person name="Park H.-J."/>
            <person name="Ramirez L."/>
            <person name="Alfaro M."/>
            <person name="Sun H."/>
            <person name="Tritt A."/>
            <person name="Yoshinaga Y."/>
            <person name="Zwiers L.-H."/>
            <person name="Turgeon B."/>
            <person name="Goodwin S."/>
            <person name="Spatafora J."/>
            <person name="Crous P."/>
            <person name="Grigoriev I."/>
        </authorList>
    </citation>
    <scope>NUCLEOTIDE SEQUENCE</scope>
    <source>
        <strain evidence="2">CBS 161.51</strain>
    </source>
</reference>
<proteinExistence type="predicted"/>
<evidence type="ECO:0000313" key="3">
    <source>
        <dbReference type="Proteomes" id="UP000800038"/>
    </source>
</evidence>
<gene>
    <name evidence="2" type="ORF">EJ02DRAFT_418043</name>
</gene>
<protein>
    <submittedName>
        <fullName evidence="2">Uncharacterized protein</fullName>
    </submittedName>
</protein>
<dbReference type="Proteomes" id="UP000800038">
    <property type="component" value="Unassembled WGS sequence"/>
</dbReference>
<accession>A0A6A5TDT9</accession>
<dbReference type="AlphaFoldDB" id="A0A6A5TDT9"/>
<sequence>MPPITSSSFQVLLPNILPCLRSYDYTNYNHNHNHSPRSRNKKRVVTSNQYQHRLDMRSIMPATKRRQSQEEDALNPPLHGDAEKDIAAESQDDEVDSDSDKAAANNSEDSESEAAAQPTISTTITPGSMSSTRLPIFMRPVSPSPSPSNPLNPFSPRDSRNTAHRPNNLTGR</sequence>
<organism evidence="2 3">
    <name type="scientific">Clathrospora elynae</name>
    <dbReference type="NCBI Taxonomy" id="706981"/>
    <lineage>
        <taxon>Eukaryota</taxon>
        <taxon>Fungi</taxon>
        <taxon>Dikarya</taxon>
        <taxon>Ascomycota</taxon>
        <taxon>Pezizomycotina</taxon>
        <taxon>Dothideomycetes</taxon>
        <taxon>Pleosporomycetidae</taxon>
        <taxon>Pleosporales</taxon>
        <taxon>Diademaceae</taxon>
        <taxon>Clathrospora</taxon>
    </lineage>
</organism>
<name>A0A6A5TDT9_9PLEO</name>